<evidence type="ECO:0000313" key="2">
    <source>
        <dbReference type="Proteomes" id="UP000502248"/>
    </source>
</evidence>
<dbReference type="AlphaFoldDB" id="A0A7Z2VFX1"/>
<name>A0A7Z2VFX1_9BACL</name>
<accession>A0A7Z2VFX1</accession>
<dbReference type="KEGG" id="cheb:HH215_03995"/>
<sequence>MKHTPFLSSEGNGVFFDNTPDKGANGMSLSAVEKEYKQLLDDQMRQATGMRLEQLKKQGEGERKLLMDIIWPVRKTFKGLILEKEIVTLTGVKAYIDAFEEAFRLGFEGEGFVSHAESITRPRFDFEKLKIRSMVAYGIKYTPFTYDEMDKKPEQCRRNLYEIYGRLGANAGSVSYQTVSLYEREVIRYAMYLCRPIRMSDVRECLQKGPEFCRDILRKLEAKQLISSSTRGTI</sequence>
<proteinExistence type="predicted"/>
<dbReference type="Proteomes" id="UP000502248">
    <property type="component" value="Chromosome"/>
</dbReference>
<organism evidence="1 2">
    <name type="scientific">Cohnella herbarum</name>
    <dbReference type="NCBI Taxonomy" id="2728023"/>
    <lineage>
        <taxon>Bacteria</taxon>
        <taxon>Bacillati</taxon>
        <taxon>Bacillota</taxon>
        <taxon>Bacilli</taxon>
        <taxon>Bacillales</taxon>
        <taxon>Paenibacillaceae</taxon>
        <taxon>Cohnella</taxon>
    </lineage>
</organism>
<evidence type="ECO:0000313" key="1">
    <source>
        <dbReference type="EMBL" id="QJD82428.1"/>
    </source>
</evidence>
<dbReference type="RefSeq" id="WP_169278727.1">
    <property type="nucleotide sequence ID" value="NZ_CP051680.1"/>
</dbReference>
<protein>
    <submittedName>
        <fullName evidence="1">Uncharacterized protein</fullName>
    </submittedName>
</protein>
<gene>
    <name evidence="1" type="ORF">HH215_03995</name>
</gene>
<keyword evidence="2" id="KW-1185">Reference proteome</keyword>
<dbReference type="EMBL" id="CP051680">
    <property type="protein sequence ID" value="QJD82428.1"/>
    <property type="molecule type" value="Genomic_DNA"/>
</dbReference>
<reference evidence="1 2" key="1">
    <citation type="submission" date="2020-04" db="EMBL/GenBank/DDBJ databases">
        <title>Genome sequencing of novel species.</title>
        <authorList>
            <person name="Heo J."/>
            <person name="Kim S.-J."/>
            <person name="Kim J.-S."/>
            <person name="Hong S.-B."/>
            <person name="Kwon S.-W."/>
        </authorList>
    </citation>
    <scope>NUCLEOTIDE SEQUENCE [LARGE SCALE GENOMIC DNA]</scope>
    <source>
        <strain evidence="1 2">MFER-1</strain>
    </source>
</reference>